<dbReference type="PROSITE" id="PS51257">
    <property type="entry name" value="PROKAR_LIPOPROTEIN"/>
    <property type="match status" value="1"/>
</dbReference>
<reference evidence="2" key="1">
    <citation type="journal article" date="2023" name="Mol. Phylogenet. Evol.">
        <title>Genome-scale phylogeny and comparative genomics of the fungal order Sordariales.</title>
        <authorList>
            <person name="Hensen N."/>
            <person name="Bonometti L."/>
            <person name="Westerberg I."/>
            <person name="Brannstrom I.O."/>
            <person name="Guillou S."/>
            <person name="Cros-Aarteil S."/>
            <person name="Calhoun S."/>
            <person name="Haridas S."/>
            <person name="Kuo A."/>
            <person name="Mondo S."/>
            <person name="Pangilinan J."/>
            <person name="Riley R."/>
            <person name="LaButti K."/>
            <person name="Andreopoulos B."/>
            <person name="Lipzen A."/>
            <person name="Chen C."/>
            <person name="Yan M."/>
            <person name="Daum C."/>
            <person name="Ng V."/>
            <person name="Clum A."/>
            <person name="Steindorff A."/>
            <person name="Ohm R.A."/>
            <person name="Martin F."/>
            <person name="Silar P."/>
            <person name="Natvig D.O."/>
            <person name="Lalanne C."/>
            <person name="Gautier V."/>
            <person name="Ament-Velasquez S.L."/>
            <person name="Kruys A."/>
            <person name="Hutchinson M.I."/>
            <person name="Powell A.J."/>
            <person name="Barry K."/>
            <person name="Miller A.N."/>
            <person name="Grigoriev I.V."/>
            <person name="Debuchy R."/>
            <person name="Gladieux P."/>
            <person name="Hiltunen Thoren M."/>
            <person name="Johannesson H."/>
        </authorList>
    </citation>
    <scope>NUCLEOTIDE SEQUENCE</scope>
    <source>
        <strain evidence="2">CBS 232.78</strain>
    </source>
</reference>
<comment type="caution">
    <text evidence="2">The sequence shown here is derived from an EMBL/GenBank/DDBJ whole genome shotgun (WGS) entry which is preliminary data.</text>
</comment>
<protein>
    <recommendedName>
        <fullName evidence="4">Carbohydrate Esterase Family 3</fullName>
    </recommendedName>
</protein>
<dbReference type="InterPro" id="IPR013783">
    <property type="entry name" value="Ig-like_fold"/>
</dbReference>
<evidence type="ECO:0008006" key="4">
    <source>
        <dbReference type="Google" id="ProtNLM"/>
    </source>
</evidence>
<feature type="signal peptide" evidence="1">
    <location>
        <begin position="1"/>
        <end position="27"/>
    </location>
</feature>
<dbReference type="SUPFAM" id="SSF49265">
    <property type="entry name" value="Fibronectin type III"/>
    <property type="match status" value="2"/>
</dbReference>
<evidence type="ECO:0000313" key="3">
    <source>
        <dbReference type="Proteomes" id="UP001285441"/>
    </source>
</evidence>
<keyword evidence="3" id="KW-1185">Reference proteome</keyword>
<evidence type="ECO:0000256" key="1">
    <source>
        <dbReference type="SAM" id="SignalP"/>
    </source>
</evidence>
<dbReference type="Gene3D" id="3.40.50.1110">
    <property type="entry name" value="SGNH hydrolase"/>
    <property type="match status" value="2"/>
</dbReference>
<sequence length="778" mass="85279">MVVLTRLGGAVVAAIAAGLFQAGGVAAQGCVQAHTLLNYDAYSADQMKVYVNGQTVCKGGDSVGYSASDTQFCLRNHDGKATVPGCAPGYVLCTAGNGRRGTLYYYQNSILVWSKDLNMISDSLSHFQRFECYHTLGTRIWCQYALPIMNLLYYIESCIAAPDLTCSASQQKCKLCDYTGYCDQDTNNPPNPFPFAPNAAPQPSMFKAMFVDGSFTHGANGDYTWRYRLWEWPKTQNVTPEFVGLYVGTSGPALPRSAMPKPLHVLEDPAEPDSGVNDSGAYSEAVNPTFSWGHAASWGRQVAKSMNTIYGWVQTYQPDYLLGTITSMNRFVSKARRAKPNIKILLANVVHRTFIRDDLITDTNDYNSRLVTAIQGWNNAASPVNLVDVVYNYNCEPDNCQDEYDSLHPNKQGEFKFARAFSRVLVSYANISWRTPITPTGLTVWSQPEGLSASWTPNNQARGYEIRSRYGGLSEWSEPSHIGTWMSLRSWVLDGQTWEYQVRSSINVTTKPGWSGMVSGVAHLNTSTDPTTITSPLATGIRAQWSAVCAPYSLNRYEVLIYNLDVPGSWLQSYATRGTDLSITPILPLQKWAAYVVAWVSLSNGVVGGGVPKGATNVMPGSTRVPQISAGLTAVNVDATTVKLSWNTVVLALAGISSSLTTSITYLFPGAWNFEFCVSAFNGDTLQSAKLTCVLPAVYPGYETPAPPIGVAISNLSPTSIQLTWNAAPRATSYRVRVHNWETNTGLHGRWFDDRDDERIERQLSVADVVFLTTGCVV</sequence>
<dbReference type="SUPFAM" id="SSF52266">
    <property type="entry name" value="SGNH hydrolase"/>
    <property type="match status" value="1"/>
</dbReference>
<dbReference type="InterPro" id="IPR036116">
    <property type="entry name" value="FN3_sf"/>
</dbReference>
<gene>
    <name evidence="2" type="ORF">B0H63DRAFT_534007</name>
</gene>
<dbReference type="AlphaFoldDB" id="A0AAE0P8I8"/>
<evidence type="ECO:0000313" key="2">
    <source>
        <dbReference type="EMBL" id="KAK3395278.1"/>
    </source>
</evidence>
<name>A0AAE0P8I8_9PEZI</name>
<keyword evidence="1" id="KW-0732">Signal</keyword>
<dbReference type="Gene3D" id="2.60.40.10">
    <property type="entry name" value="Immunoglobulins"/>
    <property type="match status" value="1"/>
</dbReference>
<organism evidence="2 3">
    <name type="scientific">Podospora didyma</name>
    <dbReference type="NCBI Taxonomy" id="330526"/>
    <lineage>
        <taxon>Eukaryota</taxon>
        <taxon>Fungi</taxon>
        <taxon>Dikarya</taxon>
        <taxon>Ascomycota</taxon>
        <taxon>Pezizomycotina</taxon>
        <taxon>Sordariomycetes</taxon>
        <taxon>Sordariomycetidae</taxon>
        <taxon>Sordariales</taxon>
        <taxon>Podosporaceae</taxon>
        <taxon>Podospora</taxon>
    </lineage>
</organism>
<reference evidence="2" key="2">
    <citation type="submission" date="2023-06" db="EMBL/GenBank/DDBJ databases">
        <authorList>
            <consortium name="Lawrence Berkeley National Laboratory"/>
            <person name="Haridas S."/>
            <person name="Hensen N."/>
            <person name="Bonometti L."/>
            <person name="Westerberg I."/>
            <person name="Brannstrom I.O."/>
            <person name="Guillou S."/>
            <person name="Cros-Aarteil S."/>
            <person name="Calhoun S."/>
            <person name="Kuo A."/>
            <person name="Mondo S."/>
            <person name="Pangilinan J."/>
            <person name="Riley R."/>
            <person name="LaButti K."/>
            <person name="Andreopoulos B."/>
            <person name="Lipzen A."/>
            <person name="Chen C."/>
            <person name="Yanf M."/>
            <person name="Daum C."/>
            <person name="Ng V."/>
            <person name="Clum A."/>
            <person name="Steindorff A."/>
            <person name="Ohm R."/>
            <person name="Martin F."/>
            <person name="Silar P."/>
            <person name="Natvig D."/>
            <person name="Lalanne C."/>
            <person name="Gautier V."/>
            <person name="Ament-velasquez S.L."/>
            <person name="Kruys A."/>
            <person name="Hutchinson M.I."/>
            <person name="Powell A.J."/>
            <person name="Barry K."/>
            <person name="Miller A.N."/>
            <person name="Grigoriev I.V."/>
            <person name="Debuchy R."/>
            <person name="Gladieux P."/>
            <person name="Thoren M.H."/>
            <person name="Johannesson H."/>
        </authorList>
    </citation>
    <scope>NUCLEOTIDE SEQUENCE</scope>
    <source>
        <strain evidence="2">CBS 232.78</strain>
    </source>
</reference>
<proteinExistence type="predicted"/>
<dbReference type="InterPro" id="IPR036514">
    <property type="entry name" value="SGNH_hydro_sf"/>
</dbReference>
<feature type="chain" id="PRO_5042271813" description="Carbohydrate Esterase Family 3" evidence="1">
    <location>
        <begin position="28"/>
        <end position="778"/>
    </location>
</feature>
<accession>A0AAE0P8I8</accession>
<dbReference type="EMBL" id="JAULSW010000001">
    <property type="protein sequence ID" value="KAK3395278.1"/>
    <property type="molecule type" value="Genomic_DNA"/>
</dbReference>
<dbReference type="Proteomes" id="UP001285441">
    <property type="component" value="Unassembled WGS sequence"/>
</dbReference>